<gene>
    <name evidence="5" type="ORF">EL26_14615</name>
</gene>
<name>A0A074LQ79_9BACL</name>
<evidence type="ECO:0000256" key="3">
    <source>
        <dbReference type="SAM" id="SignalP"/>
    </source>
</evidence>
<feature type="signal peptide" evidence="3">
    <location>
        <begin position="1"/>
        <end position="27"/>
    </location>
</feature>
<protein>
    <submittedName>
        <fullName evidence="5">ABC transporter permease</fullName>
    </submittedName>
</protein>
<dbReference type="STRING" id="1157490.EL26_14615"/>
<feature type="chain" id="PRO_5001696271" evidence="3">
    <location>
        <begin position="28"/>
        <end position="412"/>
    </location>
</feature>
<organism evidence="5 6">
    <name type="scientific">Tumebacillus flagellatus</name>
    <dbReference type="NCBI Taxonomy" id="1157490"/>
    <lineage>
        <taxon>Bacteria</taxon>
        <taxon>Bacillati</taxon>
        <taxon>Bacillota</taxon>
        <taxon>Bacilli</taxon>
        <taxon>Bacillales</taxon>
        <taxon>Alicyclobacillaceae</taxon>
        <taxon>Tumebacillus</taxon>
    </lineage>
</organism>
<evidence type="ECO:0000256" key="1">
    <source>
        <dbReference type="ARBA" id="ARBA00010062"/>
    </source>
</evidence>
<comment type="similarity">
    <text evidence="1">Belongs to the leucine-binding protein family.</text>
</comment>
<dbReference type="Proteomes" id="UP000027931">
    <property type="component" value="Unassembled WGS sequence"/>
</dbReference>
<evidence type="ECO:0000259" key="4">
    <source>
        <dbReference type="Pfam" id="PF13458"/>
    </source>
</evidence>
<sequence>MQKSNWAKAGILSVVSLSMLLAGCSDSKETASTTDSNGGGSKEPIKIGVVTSKSGALEGYGTQELNGLKLGIEYATGGTNKVEGRDVQLIIEDDGGKPDDGIKKARKLLEEDNVDILQGSASSSVAAAIAPLAEEYKKIYMIDPAAADDLTGKNFNKYIFRTGRNSSQDSLTGGKYAVENLGKTFVALAPDSVFGKSSNAAWKGTIEKAGGKIAEEEYVPADTQDFTPYLQKAIQSKADVLLISWAGSGGAALFKQIAELKVAEKMKVTTGIPDIAGIKAMGDGAAGLQGMTAYYYGLPKNKENDWLVEHHQKDFNAPPDLFTAGGFTAGIAIVEGIKKAHSTDGDKLVTALEGMTVHGAKGDYTFRKEDHQAIQPMYIVKLEKKDGFDYLVPTLIKEMSPEDTAPPITNSK</sequence>
<comment type="caution">
    <text evidence="5">The sequence shown here is derived from an EMBL/GenBank/DDBJ whole genome shotgun (WGS) entry which is preliminary data.</text>
</comment>
<dbReference type="eggNOG" id="COG0683">
    <property type="taxonomic scope" value="Bacteria"/>
</dbReference>
<keyword evidence="6" id="KW-1185">Reference proteome</keyword>
<evidence type="ECO:0000313" key="5">
    <source>
        <dbReference type="EMBL" id="KEO82615.1"/>
    </source>
</evidence>
<dbReference type="OrthoDB" id="9794229at2"/>
<evidence type="ECO:0000313" key="6">
    <source>
        <dbReference type="Proteomes" id="UP000027931"/>
    </source>
</evidence>
<dbReference type="SUPFAM" id="SSF53822">
    <property type="entry name" value="Periplasmic binding protein-like I"/>
    <property type="match status" value="1"/>
</dbReference>
<dbReference type="InterPro" id="IPR028082">
    <property type="entry name" value="Peripla_BP_I"/>
</dbReference>
<accession>A0A074LQ79</accession>
<dbReference type="InterPro" id="IPR051010">
    <property type="entry name" value="BCAA_transport"/>
</dbReference>
<keyword evidence="2 3" id="KW-0732">Signal</keyword>
<dbReference type="InterPro" id="IPR028081">
    <property type="entry name" value="Leu-bd"/>
</dbReference>
<evidence type="ECO:0000256" key="2">
    <source>
        <dbReference type="ARBA" id="ARBA00022729"/>
    </source>
</evidence>
<dbReference type="EMBL" id="JMIR01000020">
    <property type="protein sequence ID" value="KEO82615.1"/>
    <property type="molecule type" value="Genomic_DNA"/>
</dbReference>
<dbReference type="RefSeq" id="WP_038089915.1">
    <property type="nucleotide sequence ID" value="NZ_JMIR01000020.1"/>
</dbReference>
<dbReference type="PANTHER" id="PTHR30483">
    <property type="entry name" value="LEUCINE-SPECIFIC-BINDING PROTEIN"/>
    <property type="match status" value="1"/>
</dbReference>
<proteinExistence type="inferred from homology"/>
<dbReference type="CDD" id="cd06328">
    <property type="entry name" value="PBP1_SBP-like"/>
    <property type="match status" value="1"/>
</dbReference>
<feature type="domain" description="Leucine-binding protein" evidence="4">
    <location>
        <begin position="44"/>
        <end position="385"/>
    </location>
</feature>
<reference evidence="5 6" key="1">
    <citation type="journal article" date="2013" name="Int. J. Syst. Evol. Microbiol.">
        <title>Tumebacillus flagellatus sp. nov., an alpha-amylase/pullulanase-producing bacterium isolated from cassava wastewater.</title>
        <authorList>
            <person name="Wang Q."/>
            <person name="Xie N."/>
            <person name="Qin Y."/>
            <person name="Shen N."/>
            <person name="Zhu J."/>
            <person name="Mi H."/>
            <person name="Huang R."/>
        </authorList>
    </citation>
    <scope>NUCLEOTIDE SEQUENCE [LARGE SCALE GENOMIC DNA]</scope>
    <source>
        <strain evidence="5 6">GST4</strain>
    </source>
</reference>
<dbReference type="Pfam" id="PF13458">
    <property type="entry name" value="Peripla_BP_6"/>
    <property type="match status" value="1"/>
</dbReference>
<dbReference type="Gene3D" id="3.40.50.2300">
    <property type="match status" value="2"/>
</dbReference>
<dbReference type="PROSITE" id="PS51257">
    <property type="entry name" value="PROKAR_LIPOPROTEIN"/>
    <property type="match status" value="1"/>
</dbReference>
<dbReference type="AlphaFoldDB" id="A0A074LQ79"/>
<dbReference type="PANTHER" id="PTHR30483:SF6">
    <property type="entry name" value="PERIPLASMIC BINDING PROTEIN OF ABC TRANSPORTER FOR NATURAL AMINO ACIDS"/>
    <property type="match status" value="1"/>
</dbReference>